<name>A0A7R7XEB6_9EURO</name>
<dbReference type="SUPFAM" id="SSF46785">
    <property type="entry name" value="Winged helix' DNA-binding domain"/>
    <property type="match status" value="1"/>
</dbReference>
<protein>
    <submittedName>
        <fullName evidence="1">Uncharacterized protein</fullName>
    </submittedName>
</protein>
<evidence type="ECO:0000313" key="1">
    <source>
        <dbReference type="EMBL" id="BCS19611.1"/>
    </source>
</evidence>
<dbReference type="GeneID" id="64969616"/>
<dbReference type="OrthoDB" id="1606438at2759"/>
<dbReference type="PANTHER" id="PTHR43712">
    <property type="entry name" value="PUTATIVE (AFU_ORTHOLOGUE AFUA_4G14580)-RELATED"/>
    <property type="match status" value="1"/>
</dbReference>
<keyword evidence="2" id="KW-1185">Reference proteome</keyword>
<dbReference type="AlphaFoldDB" id="A0A7R7XEB6"/>
<dbReference type="Gene3D" id="3.40.50.150">
    <property type="entry name" value="Vaccinia Virus protein VP39"/>
    <property type="match status" value="1"/>
</dbReference>
<dbReference type="InterPro" id="IPR036390">
    <property type="entry name" value="WH_DNA-bd_sf"/>
</dbReference>
<dbReference type="InterPro" id="IPR036388">
    <property type="entry name" value="WH-like_DNA-bd_sf"/>
</dbReference>
<reference evidence="1" key="2">
    <citation type="submission" date="2021-02" db="EMBL/GenBank/DDBJ databases">
        <title>Aspergillus puulaauensis MK2 genome sequence.</title>
        <authorList>
            <person name="Futagami T."/>
            <person name="Mori K."/>
            <person name="Kadooka C."/>
            <person name="Tanaka T."/>
        </authorList>
    </citation>
    <scope>NUCLEOTIDE SEQUENCE</scope>
    <source>
        <strain evidence="1">MK2</strain>
    </source>
</reference>
<dbReference type="RefSeq" id="XP_041551805.1">
    <property type="nucleotide sequence ID" value="XM_041698640.1"/>
</dbReference>
<sequence>MGSTGPSSFLQQLVLQAQILANLQWLCEFQVLACIPLDGEVAFEEVADISNVPVDHLQRVVRLMTTAGFLREQTSGHVSHTALSASFVTEPDLLDAALFLAQVAVPAALKTSHMAHQSAPYSHDQLSAMAVQPEGRLMGLAGDFDPSQPKIHRQFAAYLAHGILDESSAVDEVLKLIDWDAIGATTVVDVHPQSTATVAKLAALAPAVQFIVQTSSPSNGHSGLMTGSDGGNGGPSWMTSHLPASIGNRVTVQTRPAAASQTVLGAALYILRIPSPSPGLSWATIRSQTILELQAHLQVLRARSSSRLMLTVLVIPPPGTIDQGTDAMVRVRELSLLQLTNERLPSKTEIIDLVTSIRDLAGGLVLSREIYAQASAATGLEVKYQPSNERGR</sequence>
<evidence type="ECO:0000313" key="2">
    <source>
        <dbReference type="Proteomes" id="UP000654913"/>
    </source>
</evidence>
<dbReference type="InterPro" id="IPR029063">
    <property type="entry name" value="SAM-dependent_MTases_sf"/>
</dbReference>
<dbReference type="Gene3D" id="1.10.10.10">
    <property type="entry name" value="Winged helix-like DNA-binding domain superfamily/Winged helix DNA-binding domain"/>
    <property type="match status" value="1"/>
</dbReference>
<gene>
    <name evidence="1" type="ORF">APUU_20043S</name>
</gene>
<dbReference type="PANTHER" id="PTHR43712:SF15">
    <property type="entry name" value="MONODICTYPHENONE CLUSTER TRANSCRIPTIONAL COACTIVATOR MDPA"/>
    <property type="match status" value="1"/>
</dbReference>
<dbReference type="EMBL" id="AP024444">
    <property type="protein sequence ID" value="BCS19611.1"/>
    <property type="molecule type" value="Genomic_DNA"/>
</dbReference>
<dbReference type="Proteomes" id="UP000654913">
    <property type="component" value="Chromosome 2"/>
</dbReference>
<reference evidence="1" key="1">
    <citation type="submission" date="2021-01" db="EMBL/GenBank/DDBJ databases">
        <authorList>
            <consortium name="Aspergillus puulaauensis MK2 genome sequencing consortium"/>
            <person name="Kazuki M."/>
            <person name="Futagami T."/>
        </authorList>
    </citation>
    <scope>NUCLEOTIDE SEQUENCE</scope>
    <source>
        <strain evidence="1">MK2</strain>
    </source>
</reference>
<proteinExistence type="predicted"/>
<organism evidence="1 2">
    <name type="scientific">Aspergillus puulaauensis</name>
    <dbReference type="NCBI Taxonomy" id="1220207"/>
    <lineage>
        <taxon>Eukaryota</taxon>
        <taxon>Fungi</taxon>
        <taxon>Dikarya</taxon>
        <taxon>Ascomycota</taxon>
        <taxon>Pezizomycotina</taxon>
        <taxon>Eurotiomycetes</taxon>
        <taxon>Eurotiomycetidae</taxon>
        <taxon>Eurotiales</taxon>
        <taxon>Aspergillaceae</taxon>
        <taxon>Aspergillus</taxon>
    </lineage>
</organism>
<accession>A0A7R7XEB6</accession>
<dbReference type="KEGG" id="apuu:APUU_20043S"/>